<accession>A0A0W7TQU2</accession>
<dbReference type="CDD" id="cd04301">
    <property type="entry name" value="NAT_SF"/>
    <property type="match status" value="1"/>
</dbReference>
<dbReference type="RefSeq" id="WP_058723217.1">
    <property type="nucleotide sequence ID" value="NZ_LMUA01000011.1"/>
</dbReference>
<evidence type="ECO:0000313" key="3">
    <source>
        <dbReference type="Proteomes" id="UP000053433"/>
    </source>
</evidence>
<dbReference type="PROSITE" id="PS51186">
    <property type="entry name" value="GNAT"/>
    <property type="match status" value="1"/>
</dbReference>
<dbReference type="Gene3D" id="3.40.630.30">
    <property type="match status" value="1"/>
</dbReference>
<dbReference type="AlphaFoldDB" id="A0A0W7TQU2"/>
<sequence length="380" mass="40908">MVHLEQAQPEQLQELLAFAEEAFRTPEGKVDFPTLLPKLYGPGADSAPLHTVLYEDGAPAGLYCLKIQDFNIAGTALRVGGIGTVCVDGRSRGKGHLALLMQDAQERMQAAGCDIAMLGGQRQRYERFGYVPAGAHWEFTLTPRNVRDIRTGGVALAPLAEYPSWLESARALHEKQPVTCARGGDASFLTVLQSWRAEPYAVLQDGMFAGYCALAEGKPPRLQELVLPDAALLPAFAAALAQHTGVAGVRVQLYPWQRAELAYFASVAEQGVCVPNHSYRVFHWAAAARAAMALQRTYDDTAILDEFILEVENEGRLRFGPGAEGVRPAEPQDAAPDLVLPPPDAARLLFGPDSPLVPGAQAVPAGLLPLPLAFPWADGI</sequence>
<dbReference type="InterPro" id="IPR000182">
    <property type="entry name" value="GNAT_dom"/>
</dbReference>
<gene>
    <name evidence="2" type="ORF">ASJ35_09355</name>
</gene>
<evidence type="ECO:0000313" key="2">
    <source>
        <dbReference type="EMBL" id="KUE76187.1"/>
    </source>
</evidence>
<organism evidence="2 3">
    <name type="scientific">Ruthenibacterium lactatiformans</name>
    <dbReference type="NCBI Taxonomy" id="1550024"/>
    <lineage>
        <taxon>Bacteria</taxon>
        <taxon>Bacillati</taxon>
        <taxon>Bacillota</taxon>
        <taxon>Clostridia</taxon>
        <taxon>Eubacteriales</taxon>
        <taxon>Oscillospiraceae</taxon>
        <taxon>Ruthenibacterium</taxon>
    </lineage>
</organism>
<feature type="domain" description="N-acetyltransferase" evidence="1">
    <location>
        <begin position="2"/>
        <end position="153"/>
    </location>
</feature>
<dbReference type="SUPFAM" id="SSF55729">
    <property type="entry name" value="Acyl-CoA N-acyltransferases (Nat)"/>
    <property type="match status" value="1"/>
</dbReference>
<reference evidence="2 3" key="1">
    <citation type="submission" date="2015-10" db="EMBL/GenBank/DDBJ databases">
        <title>A novel member of the family Ruminococcaceae isolated from human faeces.</title>
        <authorList>
            <person name="Shkoporov A.N."/>
            <person name="Chaplin A.V."/>
            <person name="Motuzova O.V."/>
            <person name="Kafarskaia L.I."/>
            <person name="Efimov B.A."/>
        </authorList>
    </citation>
    <scope>NUCLEOTIDE SEQUENCE [LARGE SCALE GENOMIC DNA]</scope>
    <source>
        <strain evidence="2 3">668</strain>
    </source>
</reference>
<name>A0A0W7TQU2_9FIRM</name>
<dbReference type="EMBL" id="LMUA01000011">
    <property type="protein sequence ID" value="KUE76187.1"/>
    <property type="molecule type" value="Genomic_DNA"/>
</dbReference>
<evidence type="ECO:0000259" key="1">
    <source>
        <dbReference type="PROSITE" id="PS51186"/>
    </source>
</evidence>
<proteinExistence type="predicted"/>
<dbReference type="GO" id="GO:0016747">
    <property type="term" value="F:acyltransferase activity, transferring groups other than amino-acyl groups"/>
    <property type="evidence" value="ECO:0007669"/>
    <property type="project" value="InterPro"/>
</dbReference>
<dbReference type="Proteomes" id="UP000053433">
    <property type="component" value="Unassembled WGS sequence"/>
</dbReference>
<dbReference type="InterPro" id="IPR016181">
    <property type="entry name" value="Acyl_CoA_acyltransferase"/>
</dbReference>
<comment type="caution">
    <text evidence="2">The sequence shown here is derived from an EMBL/GenBank/DDBJ whole genome shotgun (WGS) entry which is preliminary data.</text>
</comment>
<dbReference type="Pfam" id="PF13527">
    <property type="entry name" value="Acetyltransf_9"/>
    <property type="match status" value="1"/>
</dbReference>
<protein>
    <recommendedName>
        <fullName evidence="1">N-acetyltransferase domain-containing protein</fullName>
    </recommendedName>
</protein>